<dbReference type="Proteomes" id="UP000095283">
    <property type="component" value="Unplaced"/>
</dbReference>
<proteinExistence type="predicted"/>
<evidence type="ECO:0000313" key="1">
    <source>
        <dbReference type="Proteomes" id="UP000095283"/>
    </source>
</evidence>
<accession>A0A1I7XGU1</accession>
<dbReference type="AlphaFoldDB" id="A0A1I7XGU1"/>
<evidence type="ECO:0000313" key="2">
    <source>
        <dbReference type="WBParaSite" id="Hba_16901"/>
    </source>
</evidence>
<protein>
    <submittedName>
        <fullName evidence="2">Checkpoint protein</fullName>
    </submittedName>
</protein>
<reference evidence="2" key="1">
    <citation type="submission" date="2016-11" db="UniProtKB">
        <authorList>
            <consortium name="WormBaseParasite"/>
        </authorList>
    </citation>
    <scope>IDENTIFICATION</scope>
</reference>
<organism evidence="1 2">
    <name type="scientific">Heterorhabditis bacteriophora</name>
    <name type="common">Entomopathogenic nematode worm</name>
    <dbReference type="NCBI Taxonomy" id="37862"/>
    <lineage>
        <taxon>Eukaryota</taxon>
        <taxon>Metazoa</taxon>
        <taxon>Ecdysozoa</taxon>
        <taxon>Nematoda</taxon>
        <taxon>Chromadorea</taxon>
        <taxon>Rhabditida</taxon>
        <taxon>Rhabditina</taxon>
        <taxon>Rhabditomorpha</taxon>
        <taxon>Strongyloidea</taxon>
        <taxon>Heterorhabditidae</taxon>
        <taxon>Heterorhabditis</taxon>
    </lineage>
</organism>
<dbReference type="WBParaSite" id="Hba_16901">
    <property type="protein sequence ID" value="Hba_16901"/>
    <property type="gene ID" value="Hba_16901"/>
</dbReference>
<keyword evidence="1" id="KW-1185">Reference proteome</keyword>
<name>A0A1I7XGU1_HETBA</name>
<sequence length="281" mass="31471">MHIKDLVEESVIHVTSALVGNWLSTLTFKSTASVSDTALTRITIISEIDASVFFYIELPLDEATALIECLQQLSTAIAEDSSNLSVRIELGKTTAMLVLDICDGPKRFLLTRPTTTEMNNHLLLTLSRNRLKQQAVWNEKELELMKLLVRSSSAGFQPDITMKNVHMRSENGVDTHCKSCNCHTLNKKIPEKSMLDNQKGNMDGRAMEMDAQENVMVEPDSRRSDEMKMLTVKHNLNRDASTELNSNIGPTSSQSQDLLLGMVKEFTLYLDFKCSSLNTVI</sequence>